<dbReference type="EMBL" id="KE145355">
    <property type="protein sequence ID" value="EPE35199.1"/>
    <property type="molecule type" value="Genomic_DNA"/>
</dbReference>
<name>S3DDL7_GLAL2</name>
<evidence type="ECO:0000313" key="2">
    <source>
        <dbReference type="EMBL" id="EPE35199.1"/>
    </source>
</evidence>
<feature type="domain" description="Tc toxin complex TcA C-terminal TcB-binding" evidence="1">
    <location>
        <begin position="357"/>
        <end position="412"/>
    </location>
</feature>
<evidence type="ECO:0000313" key="3">
    <source>
        <dbReference type="Proteomes" id="UP000016922"/>
    </source>
</evidence>
<dbReference type="Proteomes" id="UP000016922">
    <property type="component" value="Unassembled WGS sequence"/>
</dbReference>
<dbReference type="KEGG" id="glz:GLAREA_10895"/>
<dbReference type="RefSeq" id="XP_008078186.1">
    <property type="nucleotide sequence ID" value="XM_008079995.1"/>
</dbReference>
<dbReference type="AlphaFoldDB" id="S3DDL7"/>
<dbReference type="HOGENOM" id="CLU_665724_0_0_1"/>
<evidence type="ECO:0000259" key="1">
    <source>
        <dbReference type="Pfam" id="PF18276"/>
    </source>
</evidence>
<dbReference type="Pfam" id="PF18276">
    <property type="entry name" value="TcA_TcB_BD"/>
    <property type="match status" value="2"/>
</dbReference>
<proteinExistence type="predicted"/>
<sequence>MANRLLSDVEESITQGLNMIPDFYVVFLAALSHILIGTKRVYFFPAAARIHNVSAEISGNNACLAMTFAEWQRRKQEWPHQLNVTEIEIEQIKRQQLAATRSRLVSLTEVNIHQRQLEHSDEVLDFLRDRTSKHELYSFMQQEMAALSKQTFKIALEGAKEAQAALWYKLGDFSACLHETSHLNFEFSENVLWNSLHEGLVVGEKLELRLHSLERRYMKANCQEYKLTKHIFPRQFPPWAFPPLKLGEKGELEIPEWWFDLDYSRHYMRRLKQVSISLACTAVRTKPLLPPAPECCWAKPVVVHNSDSALRTNRTSRNHKPVETVEKSGTEKCVDLKCGSRSNQVLLDSYVLSTHYTSYAHMAIATSTSNSDPSLFDSGLDQSRYLPLEFAGAASRWRVSLPSQNNAFSLDTE</sequence>
<dbReference type="InterPro" id="IPR040840">
    <property type="entry name" value="TcA_TcB_BD"/>
</dbReference>
<dbReference type="eggNOG" id="ENOG502RX9A">
    <property type="taxonomic scope" value="Eukaryota"/>
</dbReference>
<protein>
    <submittedName>
        <fullName evidence="2">Insecticidal toxin complex protein</fullName>
    </submittedName>
</protein>
<dbReference type="GeneID" id="19469940"/>
<reference evidence="2 3" key="1">
    <citation type="journal article" date="2013" name="BMC Genomics">
        <title>Genomics-driven discovery of the pneumocandin biosynthetic gene cluster in the fungus Glarea lozoyensis.</title>
        <authorList>
            <person name="Chen L."/>
            <person name="Yue Q."/>
            <person name="Zhang X."/>
            <person name="Xiang M."/>
            <person name="Wang C."/>
            <person name="Li S."/>
            <person name="Che Y."/>
            <person name="Ortiz-Lopez F.J."/>
            <person name="Bills G.F."/>
            <person name="Liu X."/>
            <person name="An Z."/>
        </authorList>
    </citation>
    <scope>NUCLEOTIDE SEQUENCE [LARGE SCALE GENOMIC DNA]</scope>
    <source>
        <strain evidence="3">ATCC 20868 / MF5171</strain>
    </source>
</reference>
<organism evidence="2 3">
    <name type="scientific">Glarea lozoyensis (strain ATCC 20868 / MF5171)</name>
    <dbReference type="NCBI Taxonomy" id="1116229"/>
    <lineage>
        <taxon>Eukaryota</taxon>
        <taxon>Fungi</taxon>
        <taxon>Dikarya</taxon>
        <taxon>Ascomycota</taxon>
        <taxon>Pezizomycotina</taxon>
        <taxon>Leotiomycetes</taxon>
        <taxon>Helotiales</taxon>
        <taxon>Helotiaceae</taxon>
        <taxon>Glarea</taxon>
    </lineage>
</organism>
<dbReference type="OrthoDB" id="4940706at2759"/>
<accession>S3DDL7</accession>
<keyword evidence="3" id="KW-1185">Reference proteome</keyword>
<dbReference type="STRING" id="1116229.S3DDL7"/>
<gene>
    <name evidence="2" type="ORF">GLAREA_10895</name>
</gene>
<feature type="domain" description="Tc toxin complex TcA C-terminal TcB-binding" evidence="1">
    <location>
        <begin position="94"/>
        <end position="282"/>
    </location>
</feature>